<evidence type="ECO:0000256" key="2">
    <source>
        <dbReference type="ARBA" id="ARBA00023016"/>
    </source>
</evidence>
<evidence type="ECO:0000256" key="7">
    <source>
        <dbReference type="SAM" id="MobiDB-lite"/>
    </source>
</evidence>
<keyword evidence="2 4" id="KW-0346">Stress response</keyword>
<dbReference type="RefSeq" id="WP_165600832.1">
    <property type="nucleotide sequence ID" value="NZ_SORZ01000002.1"/>
</dbReference>
<proteinExistence type="inferred from homology"/>
<dbReference type="GO" id="GO:0006457">
    <property type="term" value="P:protein folding"/>
    <property type="evidence" value="ECO:0007669"/>
    <property type="project" value="InterPro"/>
</dbReference>
<keyword evidence="4" id="KW-0963">Cytoplasm</keyword>
<evidence type="ECO:0000256" key="6">
    <source>
        <dbReference type="SAM" id="Coils"/>
    </source>
</evidence>
<evidence type="ECO:0000256" key="4">
    <source>
        <dbReference type="HAMAP-Rule" id="MF_01151"/>
    </source>
</evidence>
<feature type="compositionally biased region" description="Low complexity" evidence="7">
    <location>
        <begin position="1"/>
        <end position="15"/>
    </location>
</feature>
<comment type="caution">
    <text evidence="8">The sequence shown here is derived from an EMBL/GenBank/DDBJ whole genome shotgun (WGS) entry which is preliminary data.</text>
</comment>
<accession>A0A506ULJ4</accession>
<dbReference type="Pfam" id="PF01025">
    <property type="entry name" value="GrpE"/>
    <property type="match status" value="1"/>
</dbReference>
<reference evidence="8 9" key="1">
    <citation type="submission" date="2019-03" db="EMBL/GenBank/DDBJ databases">
        <title>The complete genome sequence of Neokomagataea sp. Jb2 NBRC113641.</title>
        <authorList>
            <person name="Chua K.-O."/>
            <person name="Chan K.-G."/>
            <person name="See-Too W.-S."/>
        </authorList>
    </citation>
    <scope>NUCLEOTIDE SEQUENCE [LARGE SCALE GENOMIC DNA]</scope>
    <source>
        <strain evidence="8 9">Jb2</strain>
    </source>
</reference>
<dbReference type="GO" id="GO:0005737">
    <property type="term" value="C:cytoplasm"/>
    <property type="evidence" value="ECO:0007669"/>
    <property type="project" value="UniProtKB-SubCell"/>
</dbReference>
<dbReference type="EMBL" id="SORZ01000002">
    <property type="protein sequence ID" value="TPW34190.1"/>
    <property type="molecule type" value="Genomic_DNA"/>
</dbReference>
<comment type="subunit">
    <text evidence="4">Homodimer.</text>
</comment>
<dbReference type="GO" id="GO:0042803">
    <property type="term" value="F:protein homodimerization activity"/>
    <property type="evidence" value="ECO:0007669"/>
    <property type="project" value="InterPro"/>
</dbReference>
<evidence type="ECO:0000313" key="9">
    <source>
        <dbReference type="Proteomes" id="UP000315037"/>
    </source>
</evidence>
<dbReference type="Proteomes" id="UP000315037">
    <property type="component" value="Unassembled WGS sequence"/>
</dbReference>
<keyword evidence="3 4" id="KW-0143">Chaperone</keyword>
<evidence type="ECO:0000313" key="8">
    <source>
        <dbReference type="EMBL" id="TPW34190.1"/>
    </source>
</evidence>
<dbReference type="HAMAP" id="MF_01151">
    <property type="entry name" value="GrpE"/>
    <property type="match status" value="1"/>
</dbReference>
<sequence>MKKQHSNSQHGQHQNPPQHEQGTAAAPEQEHAQDQAPEAEAQSVEGAEGALDPQERIIQLEAELEEMKNRWMRAEAEVQNVRNRAQREVSDARLFGLQKFAKDIVEGAENLERAIASLPVVKQGEADIAAIMDKTREGLKSTERSLLSILERHGITRHEAEGQAFDANEHQAMQEVASPDHAPGQIVQVWSPTWKLNNRLLKPAMVVVANGDSTGKGGAKSPAGGN</sequence>
<evidence type="ECO:0000256" key="3">
    <source>
        <dbReference type="ARBA" id="ARBA00023186"/>
    </source>
</evidence>
<dbReference type="Gene3D" id="2.30.22.10">
    <property type="entry name" value="Head domain of nucleotide exchange factor GrpE"/>
    <property type="match status" value="1"/>
</dbReference>
<comment type="similarity">
    <text evidence="1 4 5">Belongs to the GrpE family.</text>
</comment>
<dbReference type="SUPFAM" id="SSF51064">
    <property type="entry name" value="Head domain of nucleotide exchange factor GrpE"/>
    <property type="match status" value="1"/>
</dbReference>
<dbReference type="CDD" id="cd00446">
    <property type="entry name" value="GrpE"/>
    <property type="match status" value="1"/>
</dbReference>
<protein>
    <recommendedName>
        <fullName evidence="4">Protein GrpE</fullName>
    </recommendedName>
    <alternativeName>
        <fullName evidence="4">HSP-70 cofactor</fullName>
    </alternativeName>
</protein>
<feature type="coiled-coil region" evidence="6">
    <location>
        <begin position="57"/>
        <end position="84"/>
    </location>
</feature>
<dbReference type="InterPro" id="IPR000740">
    <property type="entry name" value="GrpE"/>
</dbReference>
<dbReference type="InterPro" id="IPR013805">
    <property type="entry name" value="GrpE_CC"/>
</dbReference>
<dbReference type="SUPFAM" id="SSF58014">
    <property type="entry name" value="Coiled-coil domain of nucleotide exchange factor GrpE"/>
    <property type="match status" value="1"/>
</dbReference>
<dbReference type="InterPro" id="IPR009012">
    <property type="entry name" value="GrpE_head"/>
</dbReference>
<dbReference type="PRINTS" id="PR00773">
    <property type="entry name" value="GRPEPROTEIN"/>
</dbReference>
<dbReference type="GO" id="GO:0051087">
    <property type="term" value="F:protein-folding chaperone binding"/>
    <property type="evidence" value="ECO:0007669"/>
    <property type="project" value="InterPro"/>
</dbReference>
<dbReference type="PANTHER" id="PTHR21237:SF23">
    <property type="entry name" value="GRPE PROTEIN HOMOLOG, MITOCHONDRIAL"/>
    <property type="match status" value="1"/>
</dbReference>
<dbReference type="GO" id="GO:0000774">
    <property type="term" value="F:adenyl-nucleotide exchange factor activity"/>
    <property type="evidence" value="ECO:0007669"/>
    <property type="project" value="InterPro"/>
</dbReference>
<evidence type="ECO:0000256" key="1">
    <source>
        <dbReference type="ARBA" id="ARBA00009054"/>
    </source>
</evidence>
<name>A0A506ULJ4_9PROT</name>
<dbReference type="GO" id="GO:0051082">
    <property type="term" value="F:unfolded protein binding"/>
    <property type="evidence" value="ECO:0007669"/>
    <property type="project" value="TreeGrafter"/>
</dbReference>
<gene>
    <name evidence="4 8" type="primary">grpE</name>
    <name evidence="8" type="ORF">E3202_06650</name>
</gene>
<comment type="subcellular location">
    <subcellularLocation>
        <location evidence="4">Cytoplasm</location>
    </subcellularLocation>
</comment>
<evidence type="ECO:0000256" key="5">
    <source>
        <dbReference type="RuleBase" id="RU004478"/>
    </source>
</evidence>
<dbReference type="Gene3D" id="3.90.20.20">
    <property type="match status" value="1"/>
</dbReference>
<comment type="function">
    <text evidence="4">Participates actively in the response to hyperosmotic and heat shock by preventing the aggregation of stress-denatured proteins, in association with DnaK and GrpE. It is the nucleotide exchange factor for DnaK and may function as a thermosensor. Unfolded proteins bind initially to DnaJ; upon interaction with the DnaJ-bound protein, DnaK hydrolyzes its bound ATP, resulting in the formation of a stable complex. GrpE releases ADP from DnaK; ATP binding to DnaK triggers the release of the substrate protein, thus completing the reaction cycle. Several rounds of ATP-dependent interactions between DnaJ, DnaK and GrpE are required for fully efficient folding.</text>
</comment>
<dbReference type="PANTHER" id="PTHR21237">
    <property type="entry name" value="GRPE PROTEIN"/>
    <property type="match status" value="1"/>
</dbReference>
<keyword evidence="9" id="KW-1185">Reference proteome</keyword>
<organism evidence="8 9">
    <name type="scientific">Oecophyllibacter saccharovorans</name>
    <dbReference type="NCBI Taxonomy" id="2558360"/>
    <lineage>
        <taxon>Bacteria</taxon>
        <taxon>Pseudomonadati</taxon>
        <taxon>Pseudomonadota</taxon>
        <taxon>Alphaproteobacteria</taxon>
        <taxon>Acetobacterales</taxon>
        <taxon>Acetobacteraceae</taxon>
        <taxon>Oecophyllibacter</taxon>
    </lineage>
</organism>
<keyword evidence="6" id="KW-0175">Coiled coil</keyword>
<feature type="region of interest" description="Disordered" evidence="7">
    <location>
        <begin position="1"/>
        <end position="55"/>
    </location>
</feature>
<dbReference type="AlphaFoldDB" id="A0A506ULJ4"/>